<comment type="subcellular location">
    <subcellularLocation>
        <location evidence="1">Cell inner membrane</location>
        <topology evidence="1">Multi-pass membrane protein</topology>
    </subcellularLocation>
    <subcellularLocation>
        <location evidence="8">Cell membrane</location>
        <topology evidence="8">Multi-pass membrane protein</topology>
    </subcellularLocation>
</comment>
<keyword evidence="4" id="KW-1003">Cell membrane</keyword>
<feature type="transmembrane region" description="Helical" evidence="8">
    <location>
        <begin position="20"/>
        <end position="45"/>
    </location>
</feature>
<feature type="domain" description="ABC transmembrane type-1" evidence="9">
    <location>
        <begin position="21"/>
        <end position="209"/>
    </location>
</feature>
<dbReference type="InterPro" id="IPR043429">
    <property type="entry name" value="ArtM/GltK/GlnP/TcyL/YhdX-like"/>
</dbReference>
<dbReference type="EMBL" id="JAVRAA010000003">
    <property type="protein sequence ID" value="MDT0336622.1"/>
    <property type="molecule type" value="Genomic_DNA"/>
</dbReference>
<feature type="transmembrane region" description="Helical" evidence="8">
    <location>
        <begin position="190"/>
        <end position="212"/>
    </location>
</feature>
<dbReference type="PANTHER" id="PTHR30614:SF35">
    <property type="entry name" value="ABC TRANSPORTER PERMEASE PROTEIN"/>
    <property type="match status" value="1"/>
</dbReference>
<evidence type="ECO:0000313" key="10">
    <source>
        <dbReference type="EMBL" id="MDT0336622.1"/>
    </source>
</evidence>
<dbReference type="PROSITE" id="PS50928">
    <property type="entry name" value="ABC_TM1"/>
    <property type="match status" value="1"/>
</dbReference>
<dbReference type="Gene3D" id="1.10.3720.10">
    <property type="entry name" value="MetI-like"/>
    <property type="match status" value="1"/>
</dbReference>
<evidence type="ECO:0000256" key="5">
    <source>
        <dbReference type="ARBA" id="ARBA00022692"/>
    </source>
</evidence>
<keyword evidence="6 8" id="KW-1133">Transmembrane helix</keyword>
<sequence length="277" mass="30068">MNFSLDFTPLAPYWPVFLHGAWLTLKMTTLAVMVGVAIGIFVAFAKNSPNRVVARTCSGYIEVVRNTPFLVQIFLLYFGLASLGIRMPTFAAAVLAMIINIAAYAAEIIRAGIDSVPRGQIEAAECLGLSVWRIRWHVMLQPAIERVYPALTSQFLLMMQASAMASQISAEELTAIANTVQSDTFRSLETYLVVAALYLVLAVLVKLVAYSIGETIFKRRRTLRRAAAQGRRSPVSRLPASDPAAMAPLAHVPYVHGASRPVAVSTAAALRIEGSTS</sequence>
<gene>
    <name evidence="10" type="ORF">RJN63_07285</name>
</gene>
<evidence type="ECO:0000259" key="9">
    <source>
        <dbReference type="PROSITE" id="PS50928"/>
    </source>
</evidence>
<comment type="caution">
    <text evidence="10">The sequence shown here is derived from an EMBL/GenBank/DDBJ whole genome shotgun (WGS) entry which is preliminary data.</text>
</comment>
<dbReference type="RefSeq" id="WP_310836699.1">
    <property type="nucleotide sequence ID" value="NZ_JAVLSM010000004.1"/>
</dbReference>
<keyword evidence="5 8" id="KW-0812">Transmembrane</keyword>
<organism evidence="10">
    <name type="scientific">Herbaspirillum huttiense subsp. nephrolepidis</name>
    <dbReference type="NCBI Taxonomy" id="3075126"/>
    <lineage>
        <taxon>Bacteria</taxon>
        <taxon>Pseudomonadati</taxon>
        <taxon>Pseudomonadota</taxon>
        <taxon>Betaproteobacteria</taxon>
        <taxon>Burkholderiales</taxon>
        <taxon>Oxalobacteraceae</taxon>
        <taxon>Herbaspirillum</taxon>
    </lineage>
</organism>
<dbReference type="GO" id="GO:0043190">
    <property type="term" value="C:ATP-binding cassette (ABC) transporter complex"/>
    <property type="evidence" value="ECO:0007669"/>
    <property type="project" value="InterPro"/>
</dbReference>
<evidence type="ECO:0000256" key="3">
    <source>
        <dbReference type="ARBA" id="ARBA00022448"/>
    </source>
</evidence>
<evidence type="ECO:0000256" key="2">
    <source>
        <dbReference type="ARBA" id="ARBA00010072"/>
    </source>
</evidence>
<evidence type="ECO:0000256" key="1">
    <source>
        <dbReference type="ARBA" id="ARBA00004429"/>
    </source>
</evidence>
<dbReference type="AlphaFoldDB" id="A0AAE4G991"/>
<evidence type="ECO:0000256" key="7">
    <source>
        <dbReference type="ARBA" id="ARBA00023136"/>
    </source>
</evidence>
<keyword evidence="7 8" id="KW-0472">Membrane</keyword>
<dbReference type="NCBIfam" id="TIGR01726">
    <property type="entry name" value="HEQRo_perm_3TM"/>
    <property type="match status" value="1"/>
</dbReference>
<accession>A0AAE4G991</accession>
<dbReference type="CDD" id="cd06261">
    <property type="entry name" value="TM_PBP2"/>
    <property type="match status" value="1"/>
</dbReference>
<protein>
    <submittedName>
        <fullName evidence="10">Amino acid ABC transporter permease</fullName>
    </submittedName>
</protein>
<evidence type="ECO:0000256" key="8">
    <source>
        <dbReference type="RuleBase" id="RU363032"/>
    </source>
</evidence>
<dbReference type="SUPFAM" id="SSF161098">
    <property type="entry name" value="MetI-like"/>
    <property type="match status" value="1"/>
</dbReference>
<dbReference type="InterPro" id="IPR010065">
    <property type="entry name" value="AA_ABC_transptr_permease_3TM"/>
</dbReference>
<dbReference type="GO" id="GO:0006865">
    <property type="term" value="P:amino acid transport"/>
    <property type="evidence" value="ECO:0007669"/>
    <property type="project" value="TreeGrafter"/>
</dbReference>
<dbReference type="InterPro" id="IPR035906">
    <property type="entry name" value="MetI-like_sf"/>
</dbReference>
<dbReference type="InterPro" id="IPR000515">
    <property type="entry name" value="MetI-like"/>
</dbReference>
<proteinExistence type="inferred from homology"/>
<keyword evidence="3 8" id="KW-0813">Transport</keyword>
<dbReference type="Pfam" id="PF00528">
    <property type="entry name" value="BPD_transp_1"/>
    <property type="match status" value="1"/>
</dbReference>
<name>A0AAE4G991_9BURK</name>
<dbReference type="PANTHER" id="PTHR30614">
    <property type="entry name" value="MEMBRANE COMPONENT OF AMINO ACID ABC TRANSPORTER"/>
    <property type="match status" value="1"/>
</dbReference>
<evidence type="ECO:0000256" key="4">
    <source>
        <dbReference type="ARBA" id="ARBA00022475"/>
    </source>
</evidence>
<feature type="transmembrane region" description="Helical" evidence="8">
    <location>
        <begin position="66"/>
        <end position="85"/>
    </location>
</feature>
<dbReference type="GO" id="GO:0022857">
    <property type="term" value="F:transmembrane transporter activity"/>
    <property type="evidence" value="ECO:0007669"/>
    <property type="project" value="InterPro"/>
</dbReference>
<feature type="transmembrane region" description="Helical" evidence="8">
    <location>
        <begin position="91"/>
        <end position="109"/>
    </location>
</feature>
<comment type="similarity">
    <text evidence="2">Belongs to the binding-protein-dependent transport system permease family. HisMQ subfamily.</text>
</comment>
<evidence type="ECO:0000256" key="6">
    <source>
        <dbReference type="ARBA" id="ARBA00022989"/>
    </source>
</evidence>
<reference evidence="10" key="1">
    <citation type="submission" date="2023-02" db="EMBL/GenBank/DDBJ databases">
        <title>Description of Herbaspirillum huttiense subsp. nephrolepsisexaltata and Herbaspirillum huttiense subsp. lycopersicon.</title>
        <authorList>
            <person name="Poudel M."/>
            <person name="Sharma A."/>
            <person name="Goss E."/>
            <person name="Tapia J.H."/>
            <person name="Harmon C.M."/>
            <person name="Jones J.B."/>
        </authorList>
    </citation>
    <scope>NUCLEOTIDE SEQUENCE</scope>
    <source>
        <strain evidence="10">NC40101</strain>
    </source>
</reference>